<protein>
    <submittedName>
        <fullName evidence="1">Uncharacterized protein</fullName>
    </submittedName>
</protein>
<dbReference type="AlphaFoldDB" id="A0A1S1U9F6"/>
<gene>
    <name evidence="1" type="ORF">AKG95_07025</name>
</gene>
<sequence>MIKTKNTGAYAGIVGMQNKKNGVCSAVAGCFAKVGGAYRNVLVTPGTARLLNVGTNQRWLGGIIGPVSNPIPASTDTPESIFRQPTSIGSGDARNLRLFWPTWGNGNNGDEPLGAFQIDSSALEFNGATAKVTYGGVEKRQVLEGEMTTIIGQPQPVAGVLSDPITPAQLLAAFGKDRLNRGDKVWKRGRMIRADRTVHYGITRLMSQDTSGASFRFKADSVNAIPDVYATGPMTMTRTGAVGTLYSEASGYDPILLGEFVNEAGIIVLGLFGASMEHGATDTAWTAPMNSGRGMMRATFDKDGVSNPYAGLVVAASGNGLDDMTGPNKRSYCTVAWMTDLELSPGGNDLGSADATSDVAKYAGIQTNLRGLYADLRAINPMIKLFVLSKPPSTVSTDGYITDINQTPGTEYGEGQKVETLYRDWLLGQVGVAGGIDAVIDPPEMHWPGKRWLWGNAAGMPASLDGAALGAPANQNHPGTNQYKLIARDIRAFCGMPPWA</sequence>
<reference evidence="1 2" key="1">
    <citation type="submission" date="2015-06" db="EMBL/GenBank/DDBJ databases">
        <title>Draft genome sequencing of a biphenyl-degrading bacterium, Janthinobacterium lividum MEG1.</title>
        <authorList>
            <person name="Shimodaira J."/>
            <person name="Hatta T."/>
        </authorList>
    </citation>
    <scope>NUCLEOTIDE SEQUENCE [LARGE SCALE GENOMIC DNA]</scope>
    <source>
        <strain evidence="1 2">MEG1</strain>
    </source>
</reference>
<comment type="caution">
    <text evidence="1">The sequence shown here is derived from an EMBL/GenBank/DDBJ whole genome shotgun (WGS) entry which is preliminary data.</text>
</comment>
<dbReference type="RefSeq" id="WP_071076187.1">
    <property type="nucleotide sequence ID" value="NZ_LFKP01000005.1"/>
</dbReference>
<name>A0A1S1U9F6_9BURK</name>
<dbReference type="Proteomes" id="UP000179840">
    <property type="component" value="Unassembled WGS sequence"/>
</dbReference>
<dbReference type="EMBL" id="LFKP01000005">
    <property type="protein sequence ID" value="OHV97050.1"/>
    <property type="molecule type" value="Genomic_DNA"/>
</dbReference>
<evidence type="ECO:0000313" key="1">
    <source>
        <dbReference type="EMBL" id="OHV97050.1"/>
    </source>
</evidence>
<organism evidence="1 2">
    <name type="scientific">Janthinobacterium lividum</name>
    <dbReference type="NCBI Taxonomy" id="29581"/>
    <lineage>
        <taxon>Bacteria</taxon>
        <taxon>Pseudomonadati</taxon>
        <taxon>Pseudomonadota</taxon>
        <taxon>Betaproteobacteria</taxon>
        <taxon>Burkholderiales</taxon>
        <taxon>Oxalobacteraceae</taxon>
        <taxon>Janthinobacterium</taxon>
    </lineage>
</organism>
<evidence type="ECO:0000313" key="2">
    <source>
        <dbReference type="Proteomes" id="UP000179840"/>
    </source>
</evidence>
<proteinExistence type="predicted"/>
<accession>A0A1S1U9F6</accession>